<dbReference type="OMA" id="PHTRSID"/>
<dbReference type="InterPro" id="IPR013584">
    <property type="entry name" value="RAP"/>
</dbReference>
<reference evidence="5 6" key="1">
    <citation type="journal article" date="2008" name="Nature">
        <title>Genome analysis of the platypus reveals unique signatures of evolution.</title>
        <authorList>
            <person name="Warren W.C."/>
            <person name="Hillier L.W."/>
            <person name="Marshall Graves J.A."/>
            <person name="Birney E."/>
            <person name="Ponting C.P."/>
            <person name="Grutzner F."/>
            <person name="Belov K."/>
            <person name="Miller W."/>
            <person name="Clarke L."/>
            <person name="Chinwalla A.T."/>
            <person name="Yang S.P."/>
            <person name="Heger A."/>
            <person name="Locke D.P."/>
            <person name="Miethke P."/>
            <person name="Waters P.D."/>
            <person name="Veyrunes F."/>
            <person name="Fulton L."/>
            <person name="Fulton B."/>
            <person name="Graves T."/>
            <person name="Wallis J."/>
            <person name="Puente X.S."/>
            <person name="Lopez-Otin C."/>
            <person name="Ordonez G.R."/>
            <person name="Eichler E.E."/>
            <person name="Chen L."/>
            <person name="Cheng Z."/>
            <person name="Deakin J.E."/>
            <person name="Alsop A."/>
            <person name="Thompson K."/>
            <person name="Kirby P."/>
            <person name="Papenfuss A.T."/>
            <person name="Wakefield M.J."/>
            <person name="Olender T."/>
            <person name="Lancet D."/>
            <person name="Huttley G.A."/>
            <person name="Smit A.F."/>
            <person name="Pask A."/>
            <person name="Temple-Smith P."/>
            <person name="Batzer M.A."/>
            <person name="Walker J.A."/>
            <person name="Konkel M.K."/>
            <person name="Harris R.S."/>
            <person name="Whittington C.M."/>
            <person name="Wong E.S."/>
            <person name="Gemmell N.J."/>
            <person name="Buschiazzo E."/>
            <person name="Vargas Jentzsch I.M."/>
            <person name="Merkel A."/>
            <person name="Schmitz J."/>
            <person name="Zemann A."/>
            <person name="Churakov G."/>
            <person name="Kriegs J.O."/>
            <person name="Brosius J."/>
            <person name="Murchison E.P."/>
            <person name="Sachidanandam R."/>
            <person name="Smith C."/>
            <person name="Hannon G.J."/>
            <person name="Tsend-Ayush E."/>
            <person name="McMillan D."/>
            <person name="Attenborough R."/>
            <person name="Rens W."/>
            <person name="Ferguson-Smith M."/>
            <person name="Lefevre C.M."/>
            <person name="Sharp J.A."/>
            <person name="Nicholas K.R."/>
            <person name="Ray D.A."/>
            <person name="Kube M."/>
            <person name="Reinhardt R."/>
            <person name="Pringle T.H."/>
            <person name="Taylor J."/>
            <person name="Jones R.C."/>
            <person name="Nixon B."/>
            <person name="Dacheux J.L."/>
            <person name="Niwa H."/>
            <person name="Sekita Y."/>
            <person name="Huang X."/>
            <person name="Stark A."/>
            <person name="Kheradpour P."/>
            <person name="Kellis M."/>
            <person name="Flicek P."/>
            <person name="Chen Y."/>
            <person name="Webber C."/>
            <person name="Hardison R."/>
            <person name="Nelson J."/>
            <person name="Hallsworth-Pepin K."/>
            <person name="Delehaunty K."/>
            <person name="Markovic C."/>
            <person name="Minx P."/>
            <person name="Feng Y."/>
            <person name="Kremitzki C."/>
            <person name="Mitreva M."/>
            <person name="Glasscock J."/>
            <person name="Wylie T."/>
            <person name="Wohldmann P."/>
            <person name="Thiru P."/>
            <person name="Nhan M.N."/>
            <person name="Pohl C.S."/>
            <person name="Smith S.M."/>
            <person name="Hou S."/>
            <person name="Nefedov M."/>
            <person name="de Jong P.J."/>
            <person name="Renfree M.B."/>
            <person name="Mardis E.R."/>
            <person name="Wilson R.K."/>
        </authorList>
    </citation>
    <scope>NUCLEOTIDE SEQUENCE [LARGE SCALE GENOMIC DNA]</scope>
    <source>
        <strain evidence="5 6">Glennie</strain>
    </source>
</reference>
<comment type="subcellular location">
    <subcellularLocation>
        <location evidence="1">Mitochondrion</location>
    </subcellularLocation>
</comment>
<evidence type="ECO:0000256" key="3">
    <source>
        <dbReference type="SAM" id="MobiDB-lite"/>
    </source>
</evidence>
<dbReference type="GeneID" id="103167260"/>
<dbReference type="RefSeq" id="XP_028918408.1">
    <property type="nucleotide sequence ID" value="XM_029062575.2"/>
</dbReference>
<dbReference type="GO" id="GO:0005759">
    <property type="term" value="C:mitochondrial matrix"/>
    <property type="evidence" value="ECO:0000318"/>
    <property type="project" value="GO_Central"/>
</dbReference>
<evidence type="ECO:0000259" key="4">
    <source>
        <dbReference type="PROSITE" id="PS51286"/>
    </source>
</evidence>
<dbReference type="InterPro" id="IPR010622">
    <property type="entry name" value="FAST_Leu-rich"/>
</dbReference>
<feature type="region of interest" description="Disordered" evidence="3">
    <location>
        <begin position="609"/>
        <end position="631"/>
    </location>
</feature>
<feature type="compositionally biased region" description="Basic and acidic residues" evidence="3">
    <location>
        <begin position="615"/>
        <end position="630"/>
    </location>
</feature>
<dbReference type="GO" id="GO:0000963">
    <property type="term" value="P:mitochondrial RNA processing"/>
    <property type="evidence" value="ECO:0000318"/>
    <property type="project" value="GO_Central"/>
</dbReference>
<dbReference type="GO" id="GO:0044528">
    <property type="term" value="P:regulation of mitochondrial mRNA stability"/>
    <property type="evidence" value="ECO:0000318"/>
    <property type="project" value="GO_Central"/>
</dbReference>
<dbReference type="PANTHER" id="PTHR21228">
    <property type="entry name" value="FAST LEU-RICH DOMAIN-CONTAINING"/>
    <property type="match status" value="1"/>
</dbReference>
<evidence type="ECO:0000313" key="6">
    <source>
        <dbReference type="Proteomes" id="UP000002279"/>
    </source>
</evidence>
<dbReference type="Bgee" id="ENSOANG00000051112">
    <property type="expression patterns" value="Expressed in heart and 7 other cell types or tissues"/>
</dbReference>
<dbReference type="SMART" id="SM00952">
    <property type="entry name" value="RAP"/>
    <property type="match status" value="1"/>
</dbReference>
<keyword evidence="2" id="KW-0496">Mitochondrion</keyword>
<dbReference type="RefSeq" id="XP_028918407.1">
    <property type="nucleotide sequence ID" value="XM_029062574.2"/>
</dbReference>
<dbReference type="OrthoDB" id="10064757at2759"/>
<evidence type="ECO:0000256" key="2">
    <source>
        <dbReference type="ARBA" id="ARBA00023128"/>
    </source>
</evidence>
<accession>A0A6I8NZ07</accession>
<dbReference type="Ensembl" id="ENSOANT00000054493.1">
    <property type="protein sequence ID" value="ENSOANP00000045598.1"/>
    <property type="gene ID" value="ENSOANG00000051112.1"/>
</dbReference>
<reference evidence="5" key="3">
    <citation type="submission" date="2025-09" db="UniProtKB">
        <authorList>
            <consortium name="Ensembl"/>
        </authorList>
    </citation>
    <scope>IDENTIFICATION</scope>
    <source>
        <strain evidence="5">Glennie</strain>
    </source>
</reference>
<gene>
    <name evidence="5" type="primary">FASTKD5</name>
</gene>
<evidence type="ECO:0000313" key="5">
    <source>
        <dbReference type="Ensembl" id="ENSOANP00000045598.1"/>
    </source>
</evidence>
<dbReference type="InterPro" id="IPR013579">
    <property type="entry name" value="FAST_2"/>
</dbReference>
<dbReference type="PROSITE" id="PS51286">
    <property type="entry name" value="RAP"/>
    <property type="match status" value="1"/>
</dbReference>
<dbReference type="KEGG" id="oaa:103167260"/>
<evidence type="ECO:0000256" key="1">
    <source>
        <dbReference type="ARBA" id="ARBA00004173"/>
    </source>
</evidence>
<reference evidence="5" key="2">
    <citation type="submission" date="2025-08" db="UniProtKB">
        <authorList>
            <consortium name="Ensembl"/>
        </authorList>
    </citation>
    <scope>IDENTIFICATION</scope>
    <source>
        <strain evidence="5">Glennie</strain>
    </source>
</reference>
<dbReference type="InterPro" id="IPR050870">
    <property type="entry name" value="FAST_kinase"/>
</dbReference>
<protein>
    <submittedName>
        <fullName evidence="5">FAST kinase domains 5</fullName>
    </submittedName>
</protein>
<feature type="domain" description="RAP" evidence="4">
    <location>
        <begin position="678"/>
        <end position="738"/>
    </location>
</feature>
<dbReference type="CTD" id="60493"/>
<dbReference type="Pfam" id="PF08368">
    <property type="entry name" value="FAST_2"/>
    <property type="match status" value="1"/>
</dbReference>
<dbReference type="Pfam" id="PF06743">
    <property type="entry name" value="FAST_1"/>
    <property type="match status" value="1"/>
</dbReference>
<dbReference type="InParanoid" id="A0A6I8NZ07"/>
<dbReference type="GeneTree" id="ENSGT01030000234607"/>
<feature type="region of interest" description="Disordered" evidence="3">
    <location>
        <begin position="13"/>
        <end position="111"/>
    </location>
</feature>
<keyword evidence="6" id="KW-1185">Reference proteome</keyword>
<organism evidence="5 6">
    <name type="scientific">Ornithorhynchus anatinus</name>
    <name type="common">Duckbill platypus</name>
    <dbReference type="NCBI Taxonomy" id="9258"/>
    <lineage>
        <taxon>Eukaryota</taxon>
        <taxon>Metazoa</taxon>
        <taxon>Chordata</taxon>
        <taxon>Craniata</taxon>
        <taxon>Vertebrata</taxon>
        <taxon>Euteleostomi</taxon>
        <taxon>Mammalia</taxon>
        <taxon>Monotremata</taxon>
        <taxon>Ornithorhynchidae</taxon>
        <taxon>Ornithorhynchus</taxon>
    </lineage>
</organism>
<feature type="region of interest" description="Disordered" evidence="3">
    <location>
        <begin position="645"/>
        <end position="670"/>
    </location>
</feature>
<dbReference type="PANTHER" id="PTHR21228:SF70">
    <property type="entry name" value="FAST KINASE DOMAIN-CONTAINING PROTEIN 5, MITOCHONDRIAL"/>
    <property type="match status" value="1"/>
</dbReference>
<dbReference type="FunCoup" id="A0A6I8NZ07">
    <property type="interactions" value="958"/>
</dbReference>
<name>A0A6I8NZ07_ORNAN</name>
<dbReference type="Proteomes" id="UP000002279">
    <property type="component" value="Chromosome 4"/>
</dbReference>
<dbReference type="AlphaFoldDB" id="A0A6I8NZ07"/>
<dbReference type="GO" id="GO:0003723">
    <property type="term" value="F:RNA binding"/>
    <property type="evidence" value="ECO:0000318"/>
    <property type="project" value="GO_Central"/>
</dbReference>
<proteinExistence type="predicted"/>
<sequence>MAAAILLRRWPGHVSRAPGFPASASPRAGKRPAVQTRRGCSRTPERLKQESGTGTTAKRPDLLEWLGPHTPPARPTLERGPAGSPASGPRAGTRHGGPRGLTRTRSSLPGLGEATVEAFDSFEDPRAFLRQRPEYRRHSHDGSEPPETLPPEDAELILHRAAVRPGPLEPEAAAHLLGRLSCLPEEHRATLLHRTGFARLCHLGAESARLSEAPQLLAVLEAFIRLRVPPTHPVLRAYETAFCLRAWDMTLDQLLLGADLWRCLGRSVPHYLGICFSYLHVHWHELSPTQLVHLVYLIGEGRHGPPDLMRKLESLVAKHLSQLNLEEVGAICLGFFKSSSSLSDHIMRRIGDKAAAGMEELSSYALVNTMKMLRFTHVDHLAFLERFSQVAPRRIPSLGIQGVMHLTLSCSALRYRDEGVLDAVAASLPCRAARCRSKDVAKFLWSFGVLSYEPPDAEGFYSSLLEQLHWKMPEYSRYPEHLLTGLLGLAFARRFPAPLLDFALSPEFVRLARGSSRFELTKELVTLDGAVGVECPDYGGNRLAVDLRREWAEKLWELARQDMCSKPEFLEALFLLETVLGGPQHLRHHMIAPHTRSSDVEVRLDADNRPVPFNRESRPAGELPKPKLKPEGVSLTDELVERLLKGKSGDPSPASERPEEEDDGLGLRAGPAPAGVKLAIQVTHRNQYCYGTRQLLGLHAMKRRQLRQLGYAVVEVPFWEWVPLLRQPRAVKLAYLHEKVFGSTLRS</sequence>
<dbReference type="GO" id="GO:0035770">
    <property type="term" value="C:ribonucleoprotein granule"/>
    <property type="evidence" value="ECO:0000318"/>
    <property type="project" value="GO_Central"/>
</dbReference>
<dbReference type="Pfam" id="PF08373">
    <property type="entry name" value="RAP"/>
    <property type="match status" value="1"/>
</dbReference>